<evidence type="ECO:0000256" key="1">
    <source>
        <dbReference type="ARBA" id="ARBA00001933"/>
    </source>
</evidence>
<dbReference type="InterPro" id="IPR036388">
    <property type="entry name" value="WH-like_DNA-bd_sf"/>
</dbReference>
<evidence type="ECO:0000256" key="5">
    <source>
        <dbReference type="ARBA" id="ARBA00023015"/>
    </source>
</evidence>
<dbReference type="PANTHER" id="PTHR46577:SF2">
    <property type="entry name" value="TRANSCRIPTIONAL REGULATORY PROTEIN"/>
    <property type="match status" value="1"/>
</dbReference>
<sequence>MEIILHAASKEPLFRQISRQIAEKIKNVELQPNEMLPPERKLAGRLGVNRSTIAAAYQELVTSGFVTKLQGSGTRVVGVPNQRQLTYSVNWEQFWNKKSDNPLMNIRKNLFTEASRPDTINLALGELSGDLLEVTRLLQDVHKLEEWSTIGYIGPMQDMKYRVNLASHLQRRHSITATPDQILLTAGAQQALYLLVNCLLRSGDAIAIESPSFAHAQNLYISAGLRVFSIPVDEEGLIPEHVEHLYTRHKIKMVIVNPTLQNPTGTVLSVERRHQLYDICAARRILIVEDDPYSLLYPPSLGQAPLSLKALYPNSELVLYIGTVSKILSPALRSGWLIAAPQVIERLSYHRREIDNGSSSILQGFTQMLLEEDVLESRLDCLQEVLNKRQSLMLKLLELHLSPYVVWQKPVGGFYVWCTFRQPIDLSDFQHQCAVAGVLIMPGNVMHPGKKCFRLAFSRVSEEQLEEGIALIKRVFERMIGRSSLFEGRN</sequence>
<keyword evidence="7" id="KW-0804">Transcription</keyword>
<evidence type="ECO:0000256" key="3">
    <source>
        <dbReference type="ARBA" id="ARBA00022576"/>
    </source>
</evidence>
<evidence type="ECO:0000313" key="9">
    <source>
        <dbReference type="EMBL" id="MBJ6362526.1"/>
    </source>
</evidence>
<dbReference type="CDD" id="cd00609">
    <property type="entry name" value="AAT_like"/>
    <property type="match status" value="1"/>
</dbReference>
<dbReference type="Pfam" id="PF00392">
    <property type="entry name" value="GntR"/>
    <property type="match status" value="1"/>
</dbReference>
<dbReference type="SUPFAM" id="SSF46785">
    <property type="entry name" value="Winged helix' DNA-binding domain"/>
    <property type="match status" value="1"/>
</dbReference>
<protein>
    <submittedName>
        <fullName evidence="9">PLP-dependent aminotransferase family protein</fullName>
    </submittedName>
</protein>
<dbReference type="InterPro" id="IPR015421">
    <property type="entry name" value="PyrdxlP-dep_Trfase_major"/>
</dbReference>
<dbReference type="SUPFAM" id="SSF53383">
    <property type="entry name" value="PLP-dependent transferases"/>
    <property type="match status" value="1"/>
</dbReference>
<dbReference type="Gene3D" id="3.90.1150.10">
    <property type="entry name" value="Aspartate Aminotransferase, domain 1"/>
    <property type="match status" value="1"/>
</dbReference>
<dbReference type="GO" id="GO:0008483">
    <property type="term" value="F:transaminase activity"/>
    <property type="evidence" value="ECO:0007669"/>
    <property type="project" value="UniProtKB-KW"/>
</dbReference>
<dbReference type="Gene3D" id="3.40.640.10">
    <property type="entry name" value="Type I PLP-dependent aspartate aminotransferase-like (Major domain)"/>
    <property type="match status" value="1"/>
</dbReference>
<name>A0A934J894_9BACL</name>
<organism evidence="9 10">
    <name type="scientific">Paenibacillus roseus</name>
    <dbReference type="NCBI Taxonomy" id="2798579"/>
    <lineage>
        <taxon>Bacteria</taxon>
        <taxon>Bacillati</taxon>
        <taxon>Bacillota</taxon>
        <taxon>Bacilli</taxon>
        <taxon>Bacillales</taxon>
        <taxon>Paenibacillaceae</taxon>
        <taxon>Paenibacillus</taxon>
    </lineage>
</organism>
<dbReference type="GO" id="GO:0003700">
    <property type="term" value="F:DNA-binding transcription factor activity"/>
    <property type="evidence" value="ECO:0007669"/>
    <property type="project" value="InterPro"/>
</dbReference>
<keyword evidence="3 9" id="KW-0032">Aminotransferase</keyword>
<keyword evidence="6" id="KW-0238">DNA-binding</keyword>
<dbReference type="RefSeq" id="WP_199020069.1">
    <property type="nucleotide sequence ID" value="NZ_JAELUP010000077.1"/>
</dbReference>
<dbReference type="SMART" id="SM00345">
    <property type="entry name" value="HTH_GNTR"/>
    <property type="match status" value="1"/>
</dbReference>
<evidence type="ECO:0000259" key="8">
    <source>
        <dbReference type="PROSITE" id="PS50949"/>
    </source>
</evidence>
<reference evidence="9" key="1">
    <citation type="submission" date="2020-12" db="EMBL/GenBank/DDBJ databases">
        <authorList>
            <person name="Huq M.A."/>
        </authorList>
    </citation>
    <scope>NUCLEOTIDE SEQUENCE</scope>
    <source>
        <strain evidence="9">MAHUQ-46</strain>
    </source>
</reference>
<dbReference type="PRINTS" id="PR00035">
    <property type="entry name" value="HTHGNTR"/>
</dbReference>
<gene>
    <name evidence="9" type="ORF">JFN88_14925</name>
</gene>
<dbReference type="EMBL" id="JAELUP010000077">
    <property type="protein sequence ID" value="MBJ6362526.1"/>
    <property type="molecule type" value="Genomic_DNA"/>
</dbReference>
<evidence type="ECO:0000256" key="4">
    <source>
        <dbReference type="ARBA" id="ARBA00022898"/>
    </source>
</evidence>
<proteinExistence type="inferred from homology"/>
<dbReference type="InterPro" id="IPR015422">
    <property type="entry name" value="PyrdxlP-dep_Trfase_small"/>
</dbReference>
<keyword evidence="4" id="KW-0663">Pyridoxal phosphate</keyword>
<dbReference type="GO" id="GO:0030170">
    <property type="term" value="F:pyridoxal phosphate binding"/>
    <property type="evidence" value="ECO:0007669"/>
    <property type="project" value="InterPro"/>
</dbReference>
<dbReference type="InterPro" id="IPR004839">
    <property type="entry name" value="Aminotransferase_I/II_large"/>
</dbReference>
<dbReference type="PROSITE" id="PS50949">
    <property type="entry name" value="HTH_GNTR"/>
    <property type="match status" value="1"/>
</dbReference>
<dbReference type="Pfam" id="PF00155">
    <property type="entry name" value="Aminotran_1_2"/>
    <property type="match status" value="1"/>
</dbReference>
<dbReference type="InterPro" id="IPR015424">
    <property type="entry name" value="PyrdxlP-dep_Trfase"/>
</dbReference>
<comment type="similarity">
    <text evidence="2">In the C-terminal section; belongs to the class-I pyridoxal-phosphate-dependent aminotransferase family.</text>
</comment>
<keyword evidence="10" id="KW-1185">Reference proteome</keyword>
<comment type="cofactor">
    <cofactor evidence="1">
        <name>pyridoxal 5'-phosphate</name>
        <dbReference type="ChEBI" id="CHEBI:597326"/>
    </cofactor>
</comment>
<dbReference type="InterPro" id="IPR051446">
    <property type="entry name" value="HTH_trans_reg/aminotransferase"/>
</dbReference>
<keyword evidence="3 9" id="KW-0808">Transferase</keyword>
<dbReference type="GO" id="GO:0003677">
    <property type="term" value="F:DNA binding"/>
    <property type="evidence" value="ECO:0007669"/>
    <property type="project" value="UniProtKB-KW"/>
</dbReference>
<accession>A0A934J894</accession>
<evidence type="ECO:0000256" key="7">
    <source>
        <dbReference type="ARBA" id="ARBA00023163"/>
    </source>
</evidence>
<dbReference type="InterPro" id="IPR036390">
    <property type="entry name" value="WH_DNA-bd_sf"/>
</dbReference>
<dbReference type="Gene3D" id="1.10.10.10">
    <property type="entry name" value="Winged helix-like DNA-binding domain superfamily/Winged helix DNA-binding domain"/>
    <property type="match status" value="1"/>
</dbReference>
<dbReference type="Proteomes" id="UP000640274">
    <property type="component" value="Unassembled WGS sequence"/>
</dbReference>
<evidence type="ECO:0000256" key="2">
    <source>
        <dbReference type="ARBA" id="ARBA00005384"/>
    </source>
</evidence>
<feature type="domain" description="HTH gntR-type" evidence="8">
    <location>
        <begin position="11"/>
        <end position="79"/>
    </location>
</feature>
<dbReference type="PANTHER" id="PTHR46577">
    <property type="entry name" value="HTH-TYPE TRANSCRIPTIONAL REGULATORY PROTEIN GABR"/>
    <property type="match status" value="1"/>
</dbReference>
<keyword evidence="5" id="KW-0805">Transcription regulation</keyword>
<dbReference type="CDD" id="cd07377">
    <property type="entry name" value="WHTH_GntR"/>
    <property type="match status" value="1"/>
</dbReference>
<dbReference type="AlphaFoldDB" id="A0A934J894"/>
<dbReference type="InterPro" id="IPR000524">
    <property type="entry name" value="Tscrpt_reg_HTH_GntR"/>
</dbReference>
<evidence type="ECO:0000256" key="6">
    <source>
        <dbReference type="ARBA" id="ARBA00023125"/>
    </source>
</evidence>
<evidence type="ECO:0000313" key="10">
    <source>
        <dbReference type="Proteomes" id="UP000640274"/>
    </source>
</evidence>
<comment type="caution">
    <text evidence="9">The sequence shown here is derived from an EMBL/GenBank/DDBJ whole genome shotgun (WGS) entry which is preliminary data.</text>
</comment>